<keyword evidence="2" id="KW-1185">Reference proteome</keyword>
<protein>
    <recommendedName>
        <fullName evidence="3">Short subunit dehydrogenase</fullName>
    </recommendedName>
</protein>
<name>A0A4R3YJ23_9GAMM</name>
<accession>A0A4R3YJ23</accession>
<reference evidence="1 2" key="1">
    <citation type="submission" date="2019-03" db="EMBL/GenBank/DDBJ databases">
        <title>Above-ground endophytic microbial communities from plants in different locations in the United States.</title>
        <authorList>
            <person name="Frank C."/>
        </authorList>
    </citation>
    <scope>NUCLEOTIDE SEQUENCE [LARGE SCALE GENOMIC DNA]</scope>
    <source>
        <strain evidence="1 2">LP_13_YM</strain>
    </source>
</reference>
<sequence>MSGVAPLMAAARNYAFTLNAEAMPKGVYAGTVNIGAAIDRSAGLRAMTANGIELDPRFPSIDPDDIAGEIWTLVTKRDRVEVILPPLPPV</sequence>
<dbReference type="AlphaFoldDB" id="A0A4R3YJ23"/>
<dbReference type="EMBL" id="SMCS01000006">
    <property type="protein sequence ID" value="TCV92685.1"/>
    <property type="molecule type" value="Genomic_DNA"/>
</dbReference>
<dbReference type="Proteomes" id="UP000295645">
    <property type="component" value="Unassembled WGS sequence"/>
</dbReference>
<evidence type="ECO:0000313" key="1">
    <source>
        <dbReference type="EMBL" id="TCV92685.1"/>
    </source>
</evidence>
<proteinExistence type="predicted"/>
<comment type="caution">
    <text evidence="1">The sequence shown here is derived from an EMBL/GenBank/DDBJ whole genome shotgun (WGS) entry which is preliminary data.</text>
</comment>
<gene>
    <name evidence="1" type="ORF">EC912_10623</name>
</gene>
<organism evidence="1 2">
    <name type="scientific">Luteibacter rhizovicinus</name>
    <dbReference type="NCBI Taxonomy" id="242606"/>
    <lineage>
        <taxon>Bacteria</taxon>
        <taxon>Pseudomonadati</taxon>
        <taxon>Pseudomonadota</taxon>
        <taxon>Gammaproteobacteria</taxon>
        <taxon>Lysobacterales</taxon>
        <taxon>Rhodanobacteraceae</taxon>
        <taxon>Luteibacter</taxon>
    </lineage>
</organism>
<evidence type="ECO:0008006" key="3">
    <source>
        <dbReference type="Google" id="ProtNLM"/>
    </source>
</evidence>
<evidence type="ECO:0000313" key="2">
    <source>
        <dbReference type="Proteomes" id="UP000295645"/>
    </source>
</evidence>